<dbReference type="InterPro" id="IPR051449">
    <property type="entry name" value="ABC-2_transporter_component"/>
</dbReference>
<dbReference type="AlphaFoldDB" id="A0A1B3XIW6"/>
<dbReference type="STRING" id="264697.ABE28_002365"/>
<feature type="transmembrane region" description="Helical" evidence="8">
    <location>
        <begin position="365"/>
        <end position="390"/>
    </location>
</feature>
<feature type="transmembrane region" description="Helical" evidence="8">
    <location>
        <begin position="205"/>
        <end position="227"/>
    </location>
</feature>
<dbReference type="RefSeq" id="WP_064462357.1">
    <property type="nucleotide sequence ID" value="NZ_CP017080.1"/>
</dbReference>
<keyword evidence="4" id="KW-1003">Cell membrane</keyword>
<feature type="transmembrane region" description="Helical" evidence="8">
    <location>
        <begin position="316"/>
        <end position="335"/>
    </location>
</feature>
<comment type="subcellular location">
    <subcellularLocation>
        <location evidence="1">Cell membrane</location>
        <topology evidence="1">Multi-pass membrane protein</topology>
    </subcellularLocation>
</comment>
<reference evidence="10 11" key="1">
    <citation type="submission" date="2016-08" db="EMBL/GenBank/DDBJ databases">
        <title>Complete genome sequence of Bacillus muralis G25-68, a strain with toxicity to nematodes.</title>
        <authorList>
            <person name="Zheng Z."/>
        </authorList>
    </citation>
    <scope>NUCLEOTIDE SEQUENCE [LARGE SCALE GENOMIC DNA]</scope>
    <source>
        <strain evidence="10 11">G25-68</strain>
    </source>
</reference>
<keyword evidence="7 8" id="KW-0472">Membrane</keyword>
<protein>
    <recommendedName>
        <fullName evidence="9">ABC transmembrane type-2 domain-containing protein</fullName>
    </recommendedName>
</protein>
<feature type="domain" description="ABC transmembrane type-2" evidence="9">
    <location>
        <begin position="170"/>
        <end position="395"/>
    </location>
</feature>
<evidence type="ECO:0000313" key="11">
    <source>
        <dbReference type="Proteomes" id="UP000077926"/>
    </source>
</evidence>
<keyword evidence="6 8" id="KW-1133">Transmembrane helix</keyword>
<evidence type="ECO:0000256" key="2">
    <source>
        <dbReference type="ARBA" id="ARBA00007783"/>
    </source>
</evidence>
<dbReference type="EMBL" id="CP017080">
    <property type="protein sequence ID" value="AOH53180.1"/>
    <property type="molecule type" value="Genomic_DNA"/>
</dbReference>
<evidence type="ECO:0000256" key="6">
    <source>
        <dbReference type="ARBA" id="ARBA00022989"/>
    </source>
</evidence>
<evidence type="ECO:0000313" key="10">
    <source>
        <dbReference type="EMBL" id="AOH53180.1"/>
    </source>
</evidence>
<dbReference type="Proteomes" id="UP000077926">
    <property type="component" value="Chromosome"/>
</dbReference>
<dbReference type="InterPro" id="IPR047817">
    <property type="entry name" value="ABC2_TM_bact-type"/>
</dbReference>
<evidence type="ECO:0000256" key="7">
    <source>
        <dbReference type="ARBA" id="ARBA00023136"/>
    </source>
</evidence>
<evidence type="ECO:0000256" key="5">
    <source>
        <dbReference type="ARBA" id="ARBA00022692"/>
    </source>
</evidence>
<dbReference type="GO" id="GO:0140359">
    <property type="term" value="F:ABC-type transporter activity"/>
    <property type="evidence" value="ECO:0007669"/>
    <property type="project" value="InterPro"/>
</dbReference>
<evidence type="ECO:0000256" key="3">
    <source>
        <dbReference type="ARBA" id="ARBA00022448"/>
    </source>
</evidence>
<dbReference type="OrthoDB" id="3078158at2"/>
<dbReference type="PROSITE" id="PS51012">
    <property type="entry name" value="ABC_TM2"/>
    <property type="match status" value="1"/>
</dbReference>
<name>A0A1B3XIW6_9BACI</name>
<proteinExistence type="inferred from homology"/>
<comment type="similarity">
    <text evidence="2">Belongs to the ABC-2 integral membrane protein family.</text>
</comment>
<keyword evidence="11" id="KW-1185">Reference proteome</keyword>
<feature type="transmembrane region" description="Helical" evidence="8">
    <location>
        <begin position="248"/>
        <end position="275"/>
    </location>
</feature>
<sequence>MKSFFIAWKDFKVRATDKRGFTMMLIMPIILTMILGAALKDIMGGEEEFQQTSVGLYVAKKDQMAELLRRDVLEKTQFITVKLVDSEEKLKKMVKAGDLEVGISIPADWSAHLEEAVLFTDKDKQLKAAVIESIITAFTDRVQSISTASQAVMADLATAHSSSANRGNSGQTTENIMKALAGSGEEPIEITKQSIGVKQVSSMQYYAAAMLAMFLLYNVTLGAKSVIQEHHTETLARLNSTPISKWDIVLGKFLGTLYFAFIQFLLFYIVTAMLLKVNWGENHWEVVAIGFTYSVAVAGLSMLLAAYITQEKTADLISGIGIQVFAIIGGSMLPIHSFPDWFKGIAAFVPNNWALTSFLDIMSGVGWGGLLLPLFVLGAIGGLSLLIGAWRLRGRYV</sequence>
<dbReference type="PANTHER" id="PTHR30294:SF48">
    <property type="entry name" value="LINEARMYCIN RESISTANCE PERMEASE PROTEIN LNRM"/>
    <property type="match status" value="1"/>
</dbReference>
<keyword evidence="5 8" id="KW-0812">Transmembrane</keyword>
<dbReference type="GO" id="GO:0005886">
    <property type="term" value="C:plasma membrane"/>
    <property type="evidence" value="ECO:0007669"/>
    <property type="project" value="UniProtKB-SubCell"/>
</dbReference>
<gene>
    <name evidence="10" type="ORF">ABE28_002365</name>
</gene>
<organism evidence="10 11">
    <name type="scientific">Peribacillus muralis</name>
    <dbReference type="NCBI Taxonomy" id="264697"/>
    <lineage>
        <taxon>Bacteria</taxon>
        <taxon>Bacillati</taxon>
        <taxon>Bacillota</taxon>
        <taxon>Bacilli</taxon>
        <taxon>Bacillales</taxon>
        <taxon>Bacillaceae</taxon>
        <taxon>Peribacillus</taxon>
    </lineage>
</organism>
<evidence type="ECO:0000259" key="9">
    <source>
        <dbReference type="PROSITE" id="PS51012"/>
    </source>
</evidence>
<dbReference type="InterPro" id="IPR013525">
    <property type="entry name" value="ABC2_TM"/>
</dbReference>
<dbReference type="Pfam" id="PF12698">
    <property type="entry name" value="ABC2_membrane_3"/>
    <property type="match status" value="1"/>
</dbReference>
<dbReference type="KEGG" id="bmur:ABE28_002365"/>
<evidence type="ECO:0000256" key="8">
    <source>
        <dbReference type="SAM" id="Phobius"/>
    </source>
</evidence>
<evidence type="ECO:0000256" key="1">
    <source>
        <dbReference type="ARBA" id="ARBA00004651"/>
    </source>
</evidence>
<evidence type="ECO:0000256" key="4">
    <source>
        <dbReference type="ARBA" id="ARBA00022475"/>
    </source>
</evidence>
<dbReference type="PANTHER" id="PTHR30294">
    <property type="entry name" value="MEMBRANE COMPONENT OF ABC TRANSPORTER YHHJ-RELATED"/>
    <property type="match status" value="1"/>
</dbReference>
<feature type="transmembrane region" description="Helical" evidence="8">
    <location>
        <begin position="21"/>
        <end position="39"/>
    </location>
</feature>
<keyword evidence="3" id="KW-0813">Transport</keyword>
<accession>A0A1B3XIW6</accession>
<feature type="transmembrane region" description="Helical" evidence="8">
    <location>
        <begin position="287"/>
        <end position="309"/>
    </location>
</feature>